<feature type="region of interest" description="Disordered" evidence="1">
    <location>
        <begin position="350"/>
        <end position="369"/>
    </location>
</feature>
<gene>
    <name evidence="2" type="ORF">CW362_40900</name>
</gene>
<dbReference type="Gene3D" id="2.40.10.10">
    <property type="entry name" value="Trypsin-like serine proteases"/>
    <property type="match status" value="1"/>
</dbReference>
<evidence type="ECO:0008006" key="4">
    <source>
        <dbReference type="Google" id="ProtNLM"/>
    </source>
</evidence>
<sequence length="589" mass="64033">MSTSGTSLLAGAAPARAVLTIAQSLSGGGTWLAGSGFLVRPDYVLTTAHNVGNGAVTIRTTGGTEHQASLVYDGRSDALDLAILRVRDVIDAPGAVGFAQVNRTVPVVIDHCWAVGFPRFMQRRSALGHRLRDTVQVTGVIAPVSGVVSGLLRLQVTDTPSGVHEGSQWQGMSGAVVFASDRHYGDLAVGIVVEHGLDEGPSALTVLPFSAIDGLEQGQQTTVWELLGASADTLPVLPRAQDQQDTGTLLGASALLDVLAFRRAYFHGDQRLLEDAWDIAESAQSMTKWLAGLHKGRAMSVAFSLSESVREFQGALATFERAAPSSLRRAVHRLVVLSKDYAEDFGQQPGYSALPQIGRREPPTGDPTPFADPADDSFAVFHRLVIYLAQSCVRLVEVREAALKLITEITDIHPALRPQGEDTAHDVRNGIEQLQHVRCTFERTADLMGQAVAHSDRATTRRTMLRDLAKHETGDTAQLLSALATVPLPAALMLSWIRWQAGSTTIRVRFADGAVGNIDVKECWQRNHGELLQPHEVERFELDRANNTINVWLRHPHMRKGSYQFDGEQLRTLLEDPQVHDPATRDEGR</sequence>
<evidence type="ECO:0000313" key="3">
    <source>
        <dbReference type="Proteomes" id="UP000236178"/>
    </source>
</evidence>
<dbReference type="InterPro" id="IPR043504">
    <property type="entry name" value="Peptidase_S1_PA_chymotrypsin"/>
</dbReference>
<comment type="caution">
    <text evidence="2">The sequence shown here is derived from an EMBL/GenBank/DDBJ whole genome shotgun (WGS) entry which is preliminary data.</text>
</comment>
<dbReference type="EMBL" id="PJOS01000184">
    <property type="protein sequence ID" value="PKT67347.1"/>
    <property type="molecule type" value="Genomic_DNA"/>
</dbReference>
<protein>
    <recommendedName>
        <fullName evidence="4">Serine protease</fullName>
    </recommendedName>
</protein>
<dbReference type="InterPro" id="IPR009003">
    <property type="entry name" value="Peptidase_S1_PA"/>
</dbReference>
<dbReference type="SUPFAM" id="SSF50494">
    <property type="entry name" value="Trypsin-like serine proteases"/>
    <property type="match status" value="1"/>
</dbReference>
<accession>A0A2I0SBM9</accession>
<reference evidence="2 3" key="1">
    <citation type="submission" date="2017-12" db="EMBL/GenBank/DDBJ databases">
        <title>Streptomyces populusis sp. nov., a novel endophytic actinobacterium isolated from stems of Populus adenopoda Maxim.</title>
        <authorList>
            <person name="Wang Z."/>
        </authorList>
    </citation>
    <scope>NUCLEOTIDE SEQUENCE [LARGE SCALE GENOMIC DNA]</scope>
    <source>
        <strain evidence="2 3">A249</strain>
    </source>
</reference>
<keyword evidence="3" id="KW-1185">Reference proteome</keyword>
<evidence type="ECO:0000256" key="1">
    <source>
        <dbReference type="SAM" id="MobiDB-lite"/>
    </source>
</evidence>
<dbReference type="AlphaFoldDB" id="A0A2I0SBM9"/>
<dbReference type="Proteomes" id="UP000236178">
    <property type="component" value="Unassembled WGS sequence"/>
</dbReference>
<evidence type="ECO:0000313" key="2">
    <source>
        <dbReference type="EMBL" id="PKT67347.1"/>
    </source>
</evidence>
<dbReference type="RefSeq" id="WP_103554665.1">
    <property type="nucleotide sequence ID" value="NZ_JBHJSK010000051.1"/>
</dbReference>
<name>A0A2I0SBM9_9ACTN</name>
<dbReference type="OrthoDB" id="3440566at2"/>
<dbReference type="Pfam" id="PF13365">
    <property type="entry name" value="Trypsin_2"/>
    <property type="match status" value="1"/>
</dbReference>
<organism evidence="2 3">
    <name type="scientific">Streptomyces populi</name>
    <dbReference type="NCBI Taxonomy" id="2058924"/>
    <lineage>
        <taxon>Bacteria</taxon>
        <taxon>Bacillati</taxon>
        <taxon>Actinomycetota</taxon>
        <taxon>Actinomycetes</taxon>
        <taxon>Kitasatosporales</taxon>
        <taxon>Streptomycetaceae</taxon>
        <taxon>Streptomyces</taxon>
    </lineage>
</organism>
<proteinExistence type="predicted"/>